<evidence type="ECO:0000313" key="6">
    <source>
        <dbReference type="Proteomes" id="UP000230116"/>
    </source>
</evidence>
<gene>
    <name evidence="5" type="ORF">COS12_01070</name>
</gene>
<dbReference type="AlphaFoldDB" id="A0A2M7E516"/>
<name>A0A2M7E516_9BACT</name>
<keyword evidence="2" id="KW-0547">Nucleotide-binding</keyword>
<dbReference type="InterPro" id="IPR027417">
    <property type="entry name" value="P-loop_NTPase"/>
</dbReference>
<evidence type="ECO:0000259" key="4">
    <source>
        <dbReference type="PROSITE" id="PS50051"/>
    </source>
</evidence>
<feature type="non-terminal residue" evidence="5">
    <location>
        <position position="1"/>
    </location>
</feature>
<dbReference type="InterPro" id="IPR025158">
    <property type="entry name" value="Mg_chelat-rel_C"/>
</dbReference>
<dbReference type="PROSITE" id="PS50051">
    <property type="entry name" value="MCM_2"/>
    <property type="match status" value="1"/>
</dbReference>
<dbReference type="PRINTS" id="PR01657">
    <property type="entry name" value="MCMFAMILY"/>
</dbReference>
<dbReference type="Pfam" id="PF13335">
    <property type="entry name" value="Mg_chelatase_C"/>
    <property type="match status" value="1"/>
</dbReference>
<reference evidence="6" key="1">
    <citation type="submission" date="2017-09" db="EMBL/GenBank/DDBJ databases">
        <title>Depth-based differentiation of microbial function through sediment-hosted aquifers and enrichment of novel symbionts in the deep terrestrial subsurface.</title>
        <authorList>
            <person name="Probst A.J."/>
            <person name="Ladd B."/>
            <person name="Jarett J.K."/>
            <person name="Geller-Mcgrath D.E."/>
            <person name="Sieber C.M.K."/>
            <person name="Emerson J.B."/>
            <person name="Anantharaman K."/>
            <person name="Thomas B.C."/>
            <person name="Malmstrom R."/>
            <person name="Stieglmeier M."/>
            <person name="Klingl A."/>
            <person name="Woyke T."/>
            <person name="Ryan C.M."/>
            <person name="Banfield J.F."/>
        </authorList>
    </citation>
    <scope>NUCLEOTIDE SEQUENCE [LARGE SCALE GENOMIC DNA]</scope>
</reference>
<organism evidence="5 6">
    <name type="scientific">Candidatus Roizmanbacteria bacterium CG01_land_8_20_14_3_00_33_9</name>
    <dbReference type="NCBI Taxonomy" id="1974843"/>
    <lineage>
        <taxon>Bacteria</taxon>
        <taxon>Candidatus Roizmaniibacteriota</taxon>
    </lineage>
</organism>
<keyword evidence="3" id="KW-0067">ATP-binding</keyword>
<dbReference type="Pfam" id="PF01078">
    <property type="entry name" value="Mg_chelatase"/>
    <property type="match status" value="1"/>
</dbReference>
<feature type="domain" description="MCM C-terminal AAA(+) ATPase" evidence="4">
    <location>
        <begin position="101"/>
        <end position="196"/>
    </location>
</feature>
<evidence type="ECO:0000256" key="2">
    <source>
        <dbReference type="ARBA" id="ARBA00022741"/>
    </source>
</evidence>
<dbReference type="InterPro" id="IPR003593">
    <property type="entry name" value="AAA+_ATPase"/>
</dbReference>
<dbReference type="EMBL" id="PETM01000021">
    <property type="protein sequence ID" value="PIV62798.1"/>
    <property type="molecule type" value="Genomic_DNA"/>
</dbReference>
<dbReference type="InterPro" id="IPR004482">
    <property type="entry name" value="Mg_chelat-rel"/>
</dbReference>
<dbReference type="PANTHER" id="PTHR32039:SF7">
    <property type="entry name" value="COMPETENCE PROTEIN COMM"/>
    <property type="match status" value="1"/>
</dbReference>
<evidence type="ECO:0000256" key="3">
    <source>
        <dbReference type="ARBA" id="ARBA00022840"/>
    </source>
</evidence>
<proteinExistence type="inferred from homology"/>
<dbReference type="SUPFAM" id="SSF52540">
    <property type="entry name" value="P-loop containing nucleoside triphosphate hydrolases"/>
    <property type="match status" value="1"/>
</dbReference>
<evidence type="ECO:0000313" key="5">
    <source>
        <dbReference type="EMBL" id="PIV62798.1"/>
    </source>
</evidence>
<dbReference type="Proteomes" id="UP000230116">
    <property type="component" value="Unassembled WGS sequence"/>
</dbReference>
<accession>A0A2M7E516</accession>
<protein>
    <submittedName>
        <fullName evidence="5">Magnesium chelatase</fullName>
    </submittedName>
</protein>
<dbReference type="GO" id="GO:0005524">
    <property type="term" value="F:ATP binding"/>
    <property type="evidence" value="ECO:0007669"/>
    <property type="project" value="UniProtKB-KW"/>
</dbReference>
<sequence length="314" mass="34507">FDFSDIKGQIQARRAMEIAAAGFHNVYMKGPPGAGKTMLSQAFSGILPALDRQETVLVSQIYSICGLLGKNNLITQPPFRSPHHTTSRIGLIGGGSSPRPGEISLAHRGVLFLDEFSEFPRSVLESLRQPLEDGEVTVSRATGSLTFPARFLLLAASNPCPCGYLGHPKRPCRCLPGMILKYKKRLSGPLLDRIDIHLDVPAVDEASLINRFSGESSSQIQQRVIAARKRQRQRLSTTSVRTNGEMTSVQIKKFCQLTTGAVELLKNAIVKFNLSARSYFKVIKVAQTIADLAQEETIKESAIAEALQYRLLED</sequence>
<dbReference type="SMART" id="SM00382">
    <property type="entry name" value="AAA"/>
    <property type="match status" value="1"/>
</dbReference>
<dbReference type="Gene3D" id="3.40.50.300">
    <property type="entry name" value="P-loop containing nucleotide triphosphate hydrolases"/>
    <property type="match status" value="1"/>
</dbReference>
<comment type="caution">
    <text evidence="5">The sequence shown here is derived from an EMBL/GenBank/DDBJ whole genome shotgun (WGS) entry which is preliminary data.</text>
</comment>
<evidence type="ECO:0000256" key="1">
    <source>
        <dbReference type="ARBA" id="ARBA00006354"/>
    </source>
</evidence>
<comment type="similarity">
    <text evidence="1">Belongs to the Mg-chelatase subunits D/I family. ComM subfamily.</text>
</comment>
<dbReference type="InterPro" id="IPR000523">
    <property type="entry name" value="Mg_chelatse_chII-like_cat_dom"/>
</dbReference>
<dbReference type="PANTHER" id="PTHR32039">
    <property type="entry name" value="MAGNESIUM-CHELATASE SUBUNIT CHLI"/>
    <property type="match status" value="1"/>
</dbReference>
<dbReference type="InterPro" id="IPR001208">
    <property type="entry name" value="MCM_dom"/>
</dbReference>
<dbReference type="NCBIfam" id="TIGR00368">
    <property type="entry name" value="YifB family Mg chelatase-like AAA ATPase"/>
    <property type="match status" value="1"/>
</dbReference>
<dbReference type="GO" id="GO:0003677">
    <property type="term" value="F:DNA binding"/>
    <property type="evidence" value="ECO:0007669"/>
    <property type="project" value="InterPro"/>
</dbReference>
<dbReference type="InterPro" id="IPR045006">
    <property type="entry name" value="CHLI-like"/>
</dbReference>